<name>A0A8W8MMD1_MAGGI</name>
<protein>
    <submittedName>
        <fullName evidence="1">Uncharacterized protein</fullName>
    </submittedName>
</protein>
<reference evidence="1" key="1">
    <citation type="submission" date="2022-08" db="UniProtKB">
        <authorList>
            <consortium name="EnsemblMetazoa"/>
        </authorList>
    </citation>
    <scope>IDENTIFICATION</scope>
    <source>
        <strain evidence="1">05x7-T-G4-1.051#20</strain>
    </source>
</reference>
<keyword evidence="2" id="KW-1185">Reference proteome</keyword>
<dbReference type="EnsemblMetazoa" id="G33902.1">
    <property type="protein sequence ID" value="G33902.1:cds"/>
    <property type="gene ID" value="G33902"/>
</dbReference>
<accession>A0A8W8MMD1</accession>
<organism evidence="1 2">
    <name type="scientific">Magallana gigas</name>
    <name type="common">Pacific oyster</name>
    <name type="synonym">Crassostrea gigas</name>
    <dbReference type="NCBI Taxonomy" id="29159"/>
    <lineage>
        <taxon>Eukaryota</taxon>
        <taxon>Metazoa</taxon>
        <taxon>Spiralia</taxon>
        <taxon>Lophotrochozoa</taxon>
        <taxon>Mollusca</taxon>
        <taxon>Bivalvia</taxon>
        <taxon>Autobranchia</taxon>
        <taxon>Pteriomorphia</taxon>
        <taxon>Ostreida</taxon>
        <taxon>Ostreoidea</taxon>
        <taxon>Ostreidae</taxon>
        <taxon>Magallana</taxon>
    </lineage>
</organism>
<dbReference type="Proteomes" id="UP000005408">
    <property type="component" value="Unassembled WGS sequence"/>
</dbReference>
<evidence type="ECO:0000313" key="1">
    <source>
        <dbReference type="EnsemblMetazoa" id="G33902.1:cds"/>
    </source>
</evidence>
<dbReference type="AlphaFoldDB" id="A0A8W8MMD1"/>
<dbReference type="PANTHER" id="PTHR33480">
    <property type="entry name" value="SET DOMAIN-CONTAINING PROTEIN-RELATED"/>
    <property type="match status" value="1"/>
</dbReference>
<sequence length="194" mass="21644">MGGHDVEVNKIGGSDKHEDFFAVSNNIVKKNTSDAVTINLEDLALSSLHEKKYNKPMLIPLVEDVKKLNIYLDTEAKRVCLEVKDNPHLYAELAQICLAQVILFNRRRSGEAERMTLSAFSEAIKIGSGKPDNVVLSTLNAFEKTLCHSHLRVEIKDTVDEGELEEVHPPQHLNQKDLTGERTVPFSGNCRPLG</sequence>
<evidence type="ECO:0000313" key="2">
    <source>
        <dbReference type="Proteomes" id="UP000005408"/>
    </source>
</evidence>
<dbReference type="PANTHER" id="PTHR33480:SF1">
    <property type="entry name" value="TYR RECOMBINASE DOMAIN-CONTAINING PROTEIN"/>
    <property type="match status" value="1"/>
</dbReference>
<proteinExistence type="predicted"/>